<evidence type="ECO:0000256" key="1">
    <source>
        <dbReference type="ARBA" id="ARBA00004141"/>
    </source>
</evidence>
<feature type="non-terminal residue" evidence="4">
    <location>
        <position position="1"/>
    </location>
</feature>
<dbReference type="Pfam" id="PF05758">
    <property type="entry name" value="Ycf1"/>
    <property type="match status" value="1"/>
</dbReference>
<keyword evidence="2" id="KW-0813">Transport</keyword>
<keyword evidence="2 4" id="KW-0934">Plastid</keyword>
<feature type="region of interest" description="Disordered" evidence="3">
    <location>
        <begin position="271"/>
        <end position="296"/>
    </location>
</feature>
<protein>
    <recommendedName>
        <fullName evidence="2">Protein TIC 214</fullName>
    </recommendedName>
    <alternativeName>
        <fullName evidence="2">Translocon at the inner envelope membrane of chloroplasts 214</fullName>
    </alternativeName>
</protein>
<dbReference type="EMBL" id="KP088155">
    <property type="protein sequence ID" value="AJT36776.1"/>
    <property type="molecule type" value="Genomic_DNA"/>
</dbReference>
<accession>A0A0D4BMK2</accession>
<comment type="similarity">
    <text evidence="2">Belongs to the TIC214 family.</text>
</comment>
<reference evidence="4" key="1">
    <citation type="journal article" date="2015" name="Sci. Rep.">
        <title>ycf1, the most promising plastid DNA barcode of land plants.</title>
        <authorList>
            <person name="Dong W."/>
            <person name="Xu C."/>
            <person name="Li C."/>
            <person name="Sun J."/>
            <person name="Zuo Y."/>
            <person name="Shi S."/>
            <person name="Cheng T."/>
            <person name="Guo J."/>
            <person name="Zhou S."/>
        </authorList>
    </citation>
    <scope>NUCLEOTIDE SEQUENCE</scope>
</reference>
<keyword evidence="2" id="KW-0653">Protein transport</keyword>
<keyword evidence="2" id="KW-0472">Membrane</keyword>
<comment type="subcellular location">
    <subcellularLocation>
        <location evidence="1">Membrane</location>
        <topology evidence="1">Multi-pass membrane protein</topology>
    </subcellularLocation>
    <subcellularLocation>
        <location evidence="2">Plastid</location>
        <location evidence="2">Chloroplast inner membrane</location>
    </subcellularLocation>
</comment>
<dbReference type="InterPro" id="IPR008896">
    <property type="entry name" value="TIC214"/>
</dbReference>
<gene>
    <name evidence="4" type="primary">ycf1</name>
    <name evidence="2" type="synonym">TIC214</name>
</gene>
<dbReference type="GO" id="GO:0015031">
    <property type="term" value="P:protein transport"/>
    <property type="evidence" value="ECO:0007669"/>
    <property type="project" value="UniProtKB-KW"/>
</dbReference>
<dbReference type="GO" id="GO:0009706">
    <property type="term" value="C:chloroplast inner membrane"/>
    <property type="evidence" value="ECO:0007669"/>
    <property type="project" value="UniProtKB-SubCell"/>
</dbReference>
<comment type="subunit">
    <text evidence="2">Part of the Tic complex.</text>
</comment>
<comment type="function">
    <text evidence="2">Involved in protein precursor import into chloroplasts. May be part of an intermediate translocation complex acting as a protein-conducting channel at the inner envelope.</text>
</comment>
<organism evidence="4">
    <name type="scientific">Ulmus pumila</name>
    <name type="common">Siberian elm</name>
    <dbReference type="NCBI Taxonomy" id="198266"/>
    <lineage>
        <taxon>Eukaryota</taxon>
        <taxon>Viridiplantae</taxon>
        <taxon>Streptophyta</taxon>
        <taxon>Embryophyta</taxon>
        <taxon>Tracheophyta</taxon>
        <taxon>Spermatophyta</taxon>
        <taxon>Magnoliopsida</taxon>
        <taxon>eudicotyledons</taxon>
        <taxon>Gunneridae</taxon>
        <taxon>Pentapetalae</taxon>
        <taxon>rosids</taxon>
        <taxon>fabids</taxon>
        <taxon>Rosales</taxon>
        <taxon>Ulmaceae</taxon>
        <taxon>Ulmus</taxon>
    </lineage>
</organism>
<geneLocation type="chloroplast" evidence="4"/>
<keyword evidence="2 4" id="KW-0150">Chloroplast</keyword>
<sequence length="296" mass="35322">SLSTFFGMIQKKMSLFIRKTLSSDELYNQWSYKNEQKRKHLNNKFFNRVKTLDKFLDNKFKNLDVLEKRTRLCNDKTKKEYLTKIYDPFLNGPYRGRIKKGVSPSNDTSIKNDKNDIEKICINKIHSLLLILNYLEFEQKKNIFDIKSFEIQISHFLNLINGFTIKSPSSLNLKKFYLLSKTEQSKIDLEERKKRIQFFFDTVLTDLNNKTIRTKSIALNEISKKVSRWSYKLINELEQMEGETEESVVLDHEIRSRKCKRVVIFNKNLQNPDNKNLQNTDTYHNFKETENNDNEE</sequence>
<dbReference type="AlphaFoldDB" id="A0A0D4BMK2"/>
<feature type="non-terminal residue" evidence="4">
    <location>
        <position position="296"/>
    </location>
</feature>
<evidence type="ECO:0000256" key="2">
    <source>
        <dbReference type="RuleBase" id="RU364085"/>
    </source>
</evidence>
<feature type="compositionally biased region" description="Polar residues" evidence="3">
    <location>
        <begin position="271"/>
        <end position="283"/>
    </location>
</feature>
<evidence type="ECO:0000256" key="3">
    <source>
        <dbReference type="SAM" id="MobiDB-lite"/>
    </source>
</evidence>
<name>A0A0D4BMK2_9ROSA</name>
<proteinExistence type="inferred from homology"/>
<evidence type="ECO:0000313" key="4">
    <source>
        <dbReference type="EMBL" id="AJT36776.1"/>
    </source>
</evidence>
<keyword evidence="2" id="KW-1001">Plastid inner membrane</keyword>